<reference evidence="1 2" key="1">
    <citation type="submission" date="2024-02" db="EMBL/GenBank/DDBJ databases">
        <title>Tn5403 promotes plasmid rearrangements and degradation of the Klebsiella pneumoniae carbapenemase (KPC) transposon Tn4401.</title>
        <authorList>
            <person name="Sheppard A.E."/>
            <person name="Barry K.E."/>
            <person name="Parikh H.I."/>
            <person name="Vegesana K."/>
            <person name="Sebra R."/>
            <person name="George S."/>
            <person name="Sanderson N.D."/>
            <person name="Stoesser N."/>
            <person name="Eyre D.W."/>
            <person name="Crook D.W."/>
            <person name="Walker A.S."/>
            <person name="Mathers A.J."/>
        </authorList>
    </citation>
    <scope>NUCLEOTIDE SEQUENCE [LARGE SCALE GENOMIC DNA]</scope>
    <source>
        <strain evidence="1 2">CAV1921</strain>
    </source>
</reference>
<dbReference type="EMBL" id="CP145163">
    <property type="protein sequence ID" value="WWC10126.1"/>
    <property type="molecule type" value="Genomic_DNA"/>
</dbReference>
<dbReference type="RefSeq" id="WP_338481260.1">
    <property type="nucleotide sequence ID" value="NZ_CP145156.1"/>
</dbReference>
<accession>A0ABZ2DTV1</accession>
<keyword evidence="2" id="KW-1185">Reference proteome</keyword>
<sequence length="88" mass="9450">MSNPACNGGIIIGLLKMKRINTQNLKVGQTVIIRTRDGEKLSGILVDKCDWSVGCPVVEANGIKYGIGYQAEIVSVPGLKTHAELVKK</sequence>
<name>A0ABZ2DTV1_RAOOR</name>
<protein>
    <submittedName>
        <fullName evidence="1">Uncharacterized protein</fullName>
    </submittedName>
</protein>
<evidence type="ECO:0000313" key="2">
    <source>
        <dbReference type="Proteomes" id="UP001350972"/>
    </source>
</evidence>
<gene>
    <name evidence="1" type="ORF">LM286_17395</name>
</gene>
<proteinExistence type="predicted"/>
<evidence type="ECO:0000313" key="1">
    <source>
        <dbReference type="EMBL" id="WWC10126.1"/>
    </source>
</evidence>
<organism evidence="1 2">
    <name type="scientific">Raoultella ornithinolytica</name>
    <name type="common">Klebsiella ornithinolytica</name>
    <dbReference type="NCBI Taxonomy" id="54291"/>
    <lineage>
        <taxon>Bacteria</taxon>
        <taxon>Pseudomonadati</taxon>
        <taxon>Pseudomonadota</taxon>
        <taxon>Gammaproteobacteria</taxon>
        <taxon>Enterobacterales</taxon>
        <taxon>Enterobacteriaceae</taxon>
        <taxon>Klebsiella/Raoultella group</taxon>
        <taxon>Raoultella</taxon>
    </lineage>
</organism>
<dbReference type="Proteomes" id="UP001350972">
    <property type="component" value="Chromosome"/>
</dbReference>